<dbReference type="OrthoDB" id="1119575at2"/>
<keyword evidence="3" id="KW-1185">Reference proteome</keyword>
<gene>
    <name evidence="2" type="ORF">PJIAN_3628</name>
</gene>
<accession>A0A171A5J1</accession>
<evidence type="ECO:0000313" key="3">
    <source>
        <dbReference type="Proteomes" id="UP000076586"/>
    </source>
</evidence>
<dbReference type="RefSeq" id="WP_068704357.1">
    <property type="nucleotide sequence ID" value="NZ_BDCR01000003.1"/>
</dbReference>
<name>A0A171A5J1_9BACT</name>
<comment type="caution">
    <text evidence="2">The sequence shown here is derived from an EMBL/GenBank/DDBJ whole genome shotgun (WGS) entry which is preliminary data.</text>
</comment>
<reference evidence="3" key="2">
    <citation type="journal article" date="2017" name="Genome Announc.">
        <title>Draft genome sequence of Paludibacter jiangxiensis NM7(T), a propionate-producing fermentative bacterium.</title>
        <authorList>
            <person name="Qiu Y.-L."/>
            <person name="Tourlousse D.M."/>
            <person name="Matsuura N."/>
            <person name="Ohashi A."/>
            <person name="Sekiguchi Y."/>
        </authorList>
    </citation>
    <scope>NUCLEOTIDE SEQUENCE [LARGE SCALE GENOMIC DNA]</scope>
    <source>
        <strain evidence="3">NM7</strain>
    </source>
</reference>
<organism evidence="2 3">
    <name type="scientific">Paludibacter jiangxiensis</name>
    <dbReference type="NCBI Taxonomy" id="681398"/>
    <lineage>
        <taxon>Bacteria</taxon>
        <taxon>Pseudomonadati</taxon>
        <taxon>Bacteroidota</taxon>
        <taxon>Bacteroidia</taxon>
        <taxon>Bacteroidales</taxon>
        <taxon>Paludibacteraceae</taxon>
        <taxon>Paludibacter</taxon>
    </lineage>
</organism>
<dbReference type="InterPro" id="IPR015943">
    <property type="entry name" value="WD40/YVTN_repeat-like_dom_sf"/>
</dbReference>
<dbReference type="InterPro" id="IPR011047">
    <property type="entry name" value="Quinoprotein_ADH-like_sf"/>
</dbReference>
<proteinExistence type="predicted"/>
<dbReference type="AlphaFoldDB" id="A0A171A5J1"/>
<sequence length="316" mass="34229">MALRNLFFLTCSLFFVHCTVSVAANSAEANRSKGYNAAIAYADGFVVAGTEGRIDRLSKAGTVIKSEKFAGIEFNALVAHDQTIVAAGEKGNLMVSSNNGGFKPIDSGTDKTIHTLVLFNNKIIAGTDQGELLVGTENGSFNKIQLALKGNIVSLSANSSVCYGVTDEGEIIHSKDGVQWEILNFNALYAGYYKPCSFTRVLAVDSRIAVAGKREDGAPVLFFSTQGNVWTDRKLDYSDDERQMSSPTEALNDIYYYYPDDLYLLACDKGFMMQIPSCSHCNKLIPIGTDDLRCMASNGNVLLCAGSNYSIKAVDM</sequence>
<feature type="signal peptide" evidence="1">
    <location>
        <begin position="1"/>
        <end position="23"/>
    </location>
</feature>
<evidence type="ECO:0000256" key="1">
    <source>
        <dbReference type="SAM" id="SignalP"/>
    </source>
</evidence>
<keyword evidence="1" id="KW-0732">Signal</keyword>
<reference evidence="3" key="1">
    <citation type="submission" date="2016-04" db="EMBL/GenBank/DDBJ databases">
        <title>Draft genome sequence of Paludibacter jiangxiensis strain NM7.</title>
        <authorList>
            <person name="Qiu Y."/>
            <person name="Matsuura N."/>
            <person name="Ohashi A."/>
            <person name="Tourlousse M.D."/>
            <person name="Sekiguchi Y."/>
        </authorList>
    </citation>
    <scope>NUCLEOTIDE SEQUENCE [LARGE SCALE GENOMIC DNA]</scope>
    <source>
        <strain evidence="3">NM7</strain>
    </source>
</reference>
<dbReference type="Proteomes" id="UP000076586">
    <property type="component" value="Unassembled WGS sequence"/>
</dbReference>
<dbReference type="Gene3D" id="2.130.10.10">
    <property type="entry name" value="YVTN repeat-like/Quinoprotein amine dehydrogenase"/>
    <property type="match status" value="1"/>
</dbReference>
<evidence type="ECO:0000313" key="2">
    <source>
        <dbReference type="EMBL" id="GAT63310.1"/>
    </source>
</evidence>
<protein>
    <submittedName>
        <fullName evidence="2">Uncharacterized protein</fullName>
    </submittedName>
</protein>
<dbReference type="EMBL" id="BDCR01000003">
    <property type="protein sequence ID" value="GAT63310.1"/>
    <property type="molecule type" value="Genomic_DNA"/>
</dbReference>
<feature type="chain" id="PRO_5007905159" evidence="1">
    <location>
        <begin position="24"/>
        <end position="316"/>
    </location>
</feature>
<dbReference type="SUPFAM" id="SSF50998">
    <property type="entry name" value="Quinoprotein alcohol dehydrogenase-like"/>
    <property type="match status" value="1"/>
</dbReference>